<dbReference type="InterPro" id="IPR051257">
    <property type="entry name" value="Diverse_CBS-Domain"/>
</dbReference>
<feature type="domain" description="CBS" evidence="3">
    <location>
        <begin position="12"/>
        <end position="68"/>
    </location>
</feature>
<dbReference type="Gene3D" id="3.10.580.10">
    <property type="entry name" value="CBS-domain"/>
    <property type="match status" value="1"/>
</dbReference>
<reference evidence="5" key="1">
    <citation type="journal article" date="2014" name="Environ. Microbiol.">
        <title>Comparative genomics of the marine bacterial genus Glaciecola reveals the high degree of genomic diversity and genomic characteristic for cold adaptation.</title>
        <authorList>
            <person name="Qin Q.L."/>
            <person name="Xie B.B."/>
            <person name="Yu Y."/>
            <person name="Shu Y.L."/>
            <person name="Rong J.C."/>
            <person name="Zhang Y.J."/>
            <person name="Zhao D.L."/>
            <person name="Chen X.L."/>
            <person name="Zhang X.Y."/>
            <person name="Chen B."/>
            <person name="Zhou B.C."/>
            <person name="Zhang Y.Z."/>
        </authorList>
    </citation>
    <scope>NUCLEOTIDE SEQUENCE [LARGE SCALE GENOMIC DNA]</scope>
    <source>
        <strain evidence="5">ACAM 615</strain>
    </source>
</reference>
<evidence type="ECO:0000313" key="5">
    <source>
        <dbReference type="Proteomes" id="UP000006251"/>
    </source>
</evidence>
<dbReference type="STRING" id="1121922.GCA_000428905_01136"/>
<evidence type="ECO:0000313" key="4">
    <source>
        <dbReference type="EMBL" id="GAC28739.1"/>
    </source>
</evidence>
<dbReference type="AlphaFoldDB" id="K6Y7J0"/>
<dbReference type="Proteomes" id="UP000006251">
    <property type="component" value="Unassembled WGS sequence"/>
</dbReference>
<dbReference type="PANTHER" id="PTHR43080:SF2">
    <property type="entry name" value="CBS DOMAIN-CONTAINING PROTEIN"/>
    <property type="match status" value="1"/>
</dbReference>
<keyword evidence="1 2" id="KW-0129">CBS domain</keyword>
<dbReference type="SUPFAM" id="SSF54631">
    <property type="entry name" value="CBS-domain pair"/>
    <property type="match status" value="1"/>
</dbReference>
<dbReference type="SMART" id="SM00116">
    <property type="entry name" value="CBS"/>
    <property type="match status" value="2"/>
</dbReference>
<dbReference type="CDD" id="cd04584">
    <property type="entry name" value="CBS_pair_AcuB_like"/>
    <property type="match status" value="1"/>
</dbReference>
<dbReference type="Pfam" id="PF00571">
    <property type="entry name" value="CBS"/>
    <property type="match status" value="2"/>
</dbReference>
<protein>
    <submittedName>
        <fullName evidence="4">Signal transduction protein</fullName>
    </submittedName>
</protein>
<accession>K6Y7J0</accession>
<keyword evidence="5" id="KW-1185">Reference proteome</keyword>
<feature type="domain" description="CBS" evidence="3">
    <location>
        <begin position="87"/>
        <end position="145"/>
    </location>
</feature>
<name>K6Y7J0_9ALTE</name>
<sequence length="145" mass="16513">MGKTHLNIDALMSKNVISVHIDDRLTKVKELFEQNSFHHLMVVNDRGELAGVISDRDYTKAIHPNVDMPSATAKDLATLNKRVHQIVNRSVICVDQNTSLRAAIELFYENKISCLPVVDSKNHPIGVVSWRDLLKWLYEKVTHNN</sequence>
<dbReference type="PANTHER" id="PTHR43080">
    <property type="entry name" value="CBS DOMAIN-CONTAINING PROTEIN CBSX3, MITOCHONDRIAL"/>
    <property type="match status" value="1"/>
</dbReference>
<organism evidence="4 5">
    <name type="scientific">Brumicola pallidula DSM 14239 = ACAM 615</name>
    <dbReference type="NCBI Taxonomy" id="1121922"/>
    <lineage>
        <taxon>Bacteria</taxon>
        <taxon>Pseudomonadati</taxon>
        <taxon>Pseudomonadota</taxon>
        <taxon>Gammaproteobacteria</taxon>
        <taxon>Alteromonadales</taxon>
        <taxon>Alteromonadaceae</taxon>
        <taxon>Brumicola</taxon>
    </lineage>
</organism>
<dbReference type="PROSITE" id="PS51371">
    <property type="entry name" value="CBS"/>
    <property type="match status" value="2"/>
</dbReference>
<dbReference type="InterPro" id="IPR046342">
    <property type="entry name" value="CBS_dom_sf"/>
</dbReference>
<dbReference type="RefSeq" id="WP_006011090.1">
    <property type="nucleotide sequence ID" value="NZ_AUAV01000005.1"/>
</dbReference>
<evidence type="ECO:0000259" key="3">
    <source>
        <dbReference type="PROSITE" id="PS51371"/>
    </source>
</evidence>
<proteinExistence type="predicted"/>
<evidence type="ECO:0000256" key="1">
    <source>
        <dbReference type="ARBA" id="ARBA00023122"/>
    </source>
</evidence>
<evidence type="ECO:0000256" key="2">
    <source>
        <dbReference type="PROSITE-ProRule" id="PRU00703"/>
    </source>
</evidence>
<dbReference type="InterPro" id="IPR000644">
    <property type="entry name" value="CBS_dom"/>
</dbReference>
<dbReference type="EMBL" id="BAEQ01000029">
    <property type="protein sequence ID" value="GAC28739.1"/>
    <property type="molecule type" value="Genomic_DNA"/>
</dbReference>
<comment type="caution">
    <text evidence="4">The sequence shown here is derived from an EMBL/GenBank/DDBJ whole genome shotgun (WGS) entry which is preliminary data.</text>
</comment>
<gene>
    <name evidence="4" type="ORF">GPAL_1878</name>
</gene>